<evidence type="ECO:0000313" key="2">
    <source>
        <dbReference type="Proteomes" id="UP000324800"/>
    </source>
</evidence>
<dbReference type="Proteomes" id="UP000324800">
    <property type="component" value="Unassembled WGS sequence"/>
</dbReference>
<evidence type="ECO:0000313" key="1">
    <source>
        <dbReference type="EMBL" id="KAA6366704.1"/>
    </source>
</evidence>
<name>A0A5J4U915_9EUKA</name>
<accession>A0A5J4U915</accession>
<comment type="caution">
    <text evidence="1">The sequence shown here is derived from an EMBL/GenBank/DDBJ whole genome shotgun (WGS) entry which is preliminary data.</text>
</comment>
<dbReference type="AlphaFoldDB" id="A0A5J4U915"/>
<proteinExistence type="predicted"/>
<protein>
    <submittedName>
        <fullName evidence="1">Uncharacterized protein</fullName>
    </submittedName>
</protein>
<organism evidence="1 2">
    <name type="scientific">Streblomastix strix</name>
    <dbReference type="NCBI Taxonomy" id="222440"/>
    <lineage>
        <taxon>Eukaryota</taxon>
        <taxon>Metamonada</taxon>
        <taxon>Preaxostyla</taxon>
        <taxon>Oxymonadida</taxon>
        <taxon>Streblomastigidae</taxon>
        <taxon>Streblomastix</taxon>
    </lineage>
</organism>
<reference evidence="1 2" key="1">
    <citation type="submission" date="2019-03" db="EMBL/GenBank/DDBJ databases">
        <title>Single cell metagenomics reveals metabolic interactions within the superorganism composed of flagellate Streblomastix strix and complex community of Bacteroidetes bacteria on its surface.</title>
        <authorList>
            <person name="Treitli S.C."/>
            <person name="Kolisko M."/>
            <person name="Husnik F."/>
            <person name="Keeling P."/>
            <person name="Hampl V."/>
        </authorList>
    </citation>
    <scope>NUCLEOTIDE SEQUENCE [LARGE SCALE GENOMIC DNA]</scope>
    <source>
        <strain evidence="1">ST1C</strain>
    </source>
</reference>
<dbReference type="EMBL" id="SNRW01019084">
    <property type="protein sequence ID" value="KAA6366704.1"/>
    <property type="molecule type" value="Genomic_DNA"/>
</dbReference>
<sequence length="51" mass="6206">MVSYTCRRIRRQNLKADRRQSQRVRVRCIVHRRLHPQDALIRGLFGRAFSQ</sequence>
<gene>
    <name evidence="1" type="ORF">EZS28_037769</name>
</gene>
<feature type="non-terminal residue" evidence="1">
    <location>
        <position position="51"/>
    </location>
</feature>